<name>A0A7I9VN52_9BACT</name>
<sequence length="719" mass="73152">MNRLERGIGLAAWLALAAACGTSARQPRSCQQDSECPSSSYCLGGACVAGLLPQAHIAIVGTGRELVSHRLVQFDGSGSVDPNPQHRLTAYRWAVKRASATACDPSPASGAADKLATTFRCAGEYQVELTVKNSLELESAPIAQAVTVAPSANPPVIDGQSPDLLLQHRCAGTPLACQAVDAGGAAAFQLSVTAHDVEDGQALGYQWEVDPPEGADRAAASFEPDARAANPIVRIASAGARIAGVWTFRAHVTDGDALTTPVEIRVTVEDAAPALAAELDLAAFDHTFADNVYRVHGLVKYTASDPEGDPLQVTARVLESAATGCQATLTPLVRSDAVEVTVDLTCLSAQELSPTVAGQALGAGVQRQLEVTVGDQQGGQATVTLPFEVRDTPPTLASLVIATDHGTGNCLTPSGRCFTAAGAIPAPFDPDGDPAELVGYQAQNVDAHGVWSSDGLGRFTLQTDLAYPGSFRAADGRSPVGVLARVKDPWRAADVPLALSIPNRAPVATPFAIGAVASHDGARYLVQGAPATFVDPDGDPLASPDAGNAACSAALAPSASGATLTATCGTASPWSAGPALSSFVASPFVLTVSAADPWERGGSPGARLAAQAPPSPSLDSVTVALPAKCTRVCPIGEPCEYVATVNCTSLTYAPSVRSPVPVGVTVQASSGGSASFSCLGAACSGGLTFSCTAATLSVTLWDGLNPAVTQRVDLVAQCP</sequence>
<evidence type="ECO:0000313" key="2">
    <source>
        <dbReference type="Proteomes" id="UP000503640"/>
    </source>
</evidence>
<dbReference type="Gene3D" id="2.60.40.10">
    <property type="entry name" value="Immunoglobulins"/>
    <property type="match status" value="2"/>
</dbReference>
<keyword evidence="2" id="KW-1185">Reference proteome</keyword>
<gene>
    <name evidence="1" type="ORF">AMYX_23000</name>
</gene>
<dbReference type="InterPro" id="IPR013783">
    <property type="entry name" value="Ig-like_fold"/>
</dbReference>
<dbReference type="AlphaFoldDB" id="A0A7I9VN52"/>
<reference evidence="2" key="1">
    <citation type="journal article" date="2020" name="Appl. Environ. Microbiol.">
        <title>Diazotrophic Anaeromyxobacter Isolates from Soils.</title>
        <authorList>
            <person name="Masuda Y."/>
            <person name="Yamanaka H."/>
            <person name="Xu Z.X."/>
            <person name="Shiratori Y."/>
            <person name="Aono T."/>
            <person name="Amachi S."/>
            <person name="Senoo K."/>
            <person name="Itoh H."/>
        </authorList>
    </citation>
    <scope>NUCLEOTIDE SEQUENCE [LARGE SCALE GENOMIC DNA]</scope>
    <source>
        <strain evidence="2">R267</strain>
    </source>
</reference>
<dbReference type="EMBL" id="BJTG01000005">
    <property type="protein sequence ID" value="GEJ57559.1"/>
    <property type="molecule type" value="Genomic_DNA"/>
</dbReference>
<accession>A0A7I9VN52</accession>
<evidence type="ECO:0000313" key="1">
    <source>
        <dbReference type="EMBL" id="GEJ57559.1"/>
    </source>
</evidence>
<protein>
    <recommendedName>
        <fullName evidence="3">PKD domain-containing protein</fullName>
    </recommendedName>
</protein>
<comment type="caution">
    <text evidence="1">The sequence shown here is derived from an EMBL/GenBank/DDBJ whole genome shotgun (WGS) entry which is preliminary data.</text>
</comment>
<organism evidence="1 2">
    <name type="scientific">Anaeromyxobacter diazotrophicus</name>
    <dbReference type="NCBI Taxonomy" id="2590199"/>
    <lineage>
        <taxon>Bacteria</taxon>
        <taxon>Pseudomonadati</taxon>
        <taxon>Myxococcota</taxon>
        <taxon>Myxococcia</taxon>
        <taxon>Myxococcales</taxon>
        <taxon>Cystobacterineae</taxon>
        <taxon>Anaeromyxobacteraceae</taxon>
        <taxon>Anaeromyxobacter</taxon>
    </lineage>
</organism>
<dbReference type="PROSITE" id="PS51257">
    <property type="entry name" value="PROKAR_LIPOPROTEIN"/>
    <property type="match status" value="1"/>
</dbReference>
<dbReference type="RefSeq" id="WP_176065247.1">
    <property type="nucleotide sequence ID" value="NZ_BJTG01000005.1"/>
</dbReference>
<proteinExistence type="predicted"/>
<dbReference type="Proteomes" id="UP000503640">
    <property type="component" value="Unassembled WGS sequence"/>
</dbReference>
<evidence type="ECO:0008006" key="3">
    <source>
        <dbReference type="Google" id="ProtNLM"/>
    </source>
</evidence>